<name>A0A0B8N483_TALPI</name>
<reference evidence="4" key="1">
    <citation type="journal article" date="2015" name="Genome Announc.">
        <title>Draft genome sequence of Talaromyces cellulolyticus strain Y-94, a source of lignocellulosic biomass-degrading enzymes.</title>
        <authorList>
            <person name="Fujii T."/>
            <person name="Koike H."/>
            <person name="Sawayama S."/>
            <person name="Yano S."/>
            <person name="Inoue H."/>
        </authorList>
    </citation>
    <scope>NUCLEOTIDE SEQUENCE [LARGE SCALE GENOMIC DNA]</scope>
    <source>
        <strain evidence="4">Y-94</strain>
    </source>
</reference>
<keyword evidence="2" id="KW-0472">Membrane</keyword>
<evidence type="ECO:0000313" key="4">
    <source>
        <dbReference type="Proteomes" id="UP000053095"/>
    </source>
</evidence>
<dbReference type="CDD" id="cd12148">
    <property type="entry name" value="fungal_TF_MHR"/>
    <property type="match status" value="1"/>
</dbReference>
<accession>A0A0B8N483</accession>
<evidence type="ECO:0000313" key="3">
    <source>
        <dbReference type="EMBL" id="GAM41978.1"/>
    </source>
</evidence>
<dbReference type="PANTHER" id="PTHR42029:SF2">
    <property type="entry name" value="WAX SYNTHASE DOMAIN-CONTAINING PROTEIN"/>
    <property type="match status" value="1"/>
</dbReference>
<feature type="compositionally biased region" description="Low complexity" evidence="1">
    <location>
        <begin position="544"/>
        <end position="568"/>
    </location>
</feature>
<evidence type="ECO:0000256" key="1">
    <source>
        <dbReference type="SAM" id="MobiDB-lite"/>
    </source>
</evidence>
<keyword evidence="2" id="KW-1133">Transmembrane helix</keyword>
<keyword evidence="2" id="KW-0812">Transmembrane</keyword>
<dbReference type="PANTHER" id="PTHR42029">
    <property type="entry name" value="AN04G07800"/>
    <property type="match status" value="1"/>
</dbReference>
<organism evidence="3 4">
    <name type="scientific">Talaromyces pinophilus</name>
    <name type="common">Penicillium pinophilum</name>
    <dbReference type="NCBI Taxonomy" id="128442"/>
    <lineage>
        <taxon>Eukaryota</taxon>
        <taxon>Fungi</taxon>
        <taxon>Dikarya</taxon>
        <taxon>Ascomycota</taxon>
        <taxon>Pezizomycotina</taxon>
        <taxon>Eurotiomycetes</taxon>
        <taxon>Eurotiomycetidae</taxon>
        <taxon>Eurotiales</taxon>
        <taxon>Trichocomaceae</taxon>
        <taxon>Talaromyces</taxon>
        <taxon>Talaromyces sect. Talaromyces</taxon>
    </lineage>
</organism>
<dbReference type="Proteomes" id="UP000053095">
    <property type="component" value="Unassembled WGS sequence"/>
</dbReference>
<keyword evidence="4" id="KW-1185">Reference proteome</keyword>
<protein>
    <submittedName>
        <fullName evidence="3">Uncharacterized protein</fullName>
    </submittedName>
</protein>
<dbReference type="EMBL" id="DF933839">
    <property type="protein sequence ID" value="GAM41978.1"/>
    <property type="molecule type" value="Genomic_DNA"/>
</dbReference>
<feature type="region of interest" description="Disordered" evidence="1">
    <location>
        <begin position="541"/>
        <end position="571"/>
    </location>
</feature>
<dbReference type="AlphaFoldDB" id="A0A0B8N483"/>
<feature type="transmembrane region" description="Helical" evidence="2">
    <location>
        <begin position="41"/>
        <end position="59"/>
    </location>
</feature>
<dbReference type="SUPFAM" id="SSF52058">
    <property type="entry name" value="L domain-like"/>
    <property type="match status" value="1"/>
</dbReference>
<feature type="transmembrane region" description="Helical" evidence="2">
    <location>
        <begin position="580"/>
        <end position="599"/>
    </location>
</feature>
<proteinExistence type="predicted"/>
<gene>
    <name evidence="3" type="ORF">TCE0_043f15543</name>
</gene>
<evidence type="ECO:0000256" key="2">
    <source>
        <dbReference type="SAM" id="Phobius"/>
    </source>
</evidence>
<feature type="transmembrane region" description="Helical" evidence="2">
    <location>
        <begin position="71"/>
        <end position="96"/>
    </location>
</feature>
<sequence length="659" mass="72283">MVLVQPYWAVEIYANFAYFNSINATFYEKTRPLEALFRDPWWIFTTFNLFWVIKTHYNFGVVELVRESSRFGLMMASMGLSIAFLILDILSVTGALRVTSTMGINPFWKALRQHDLSYFVAEIAMRKLLQRCTMSVQRLSQAKFSYAPVIAAELERQLQEWYDLLPDELSLRRDNGDTVPFRGPAQAEFLHTQCYAFKASIYWPAVYQAMITGEAADDLLPHSTDLASKCKSFDGDVRISSYEDGALSLDGVTEITGNINFGYNPNLTGVVANDLATIGQQLYVSSDENLVSLNFPSLLNLKEVWLYSLPNLTEFTTAANFVNITSILIEETGLTTIENLQPKYVSEVRIANNPSLQNISLPIINSSNYVAIEQNIGRDGTYAIVSLPSLVAAFNVSISGSQSVDLSSLTHVGWSIGAVQNSFETLSLPQLLQVEDFMVWNNSALDALAVPSLTNVTGDITMNYHPKLRTIDFPALSRVGGDISVNGSFTEILVPDLTDVEGDINVYSSANLDCSTLDPYDKSDVFKGLYHCQGLFANASPGQSNSTSANNSSSSSSDSSSPNSTSSSGVGLSGAVKGGIAGGTVGGIFLLSVLVLFGVRYRKKKDIVQPDKHIPIAPTPYVHNPVVEADSTRVDRPTWELPSDSRSQVEVIELPASKH</sequence>